<dbReference type="Proteomes" id="UP001140949">
    <property type="component" value="Unassembled WGS sequence"/>
</dbReference>
<feature type="compositionally biased region" description="Polar residues" evidence="1">
    <location>
        <begin position="200"/>
        <end position="213"/>
    </location>
</feature>
<dbReference type="AlphaFoldDB" id="A0AAX6GYK4"/>
<feature type="compositionally biased region" description="Acidic residues" evidence="1">
    <location>
        <begin position="12"/>
        <end position="21"/>
    </location>
</feature>
<organism evidence="2 3">
    <name type="scientific">Iris pallida</name>
    <name type="common">Sweet iris</name>
    <dbReference type="NCBI Taxonomy" id="29817"/>
    <lineage>
        <taxon>Eukaryota</taxon>
        <taxon>Viridiplantae</taxon>
        <taxon>Streptophyta</taxon>
        <taxon>Embryophyta</taxon>
        <taxon>Tracheophyta</taxon>
        <taxon>Spermatophyta</taxon>
        <taxon>Magnoliopsida</taxon>
        <taxon>Liliopsida</taxon>
        <taxon>Asparagales</taxon>
        <taxon>Iridaceae</taxon>
        <taxon>Iridoideae</taxon>
        <taxon>Irideae</taxon>
        <taxon>Iris</taxon>
    </lineage>
</organism>
<evidence type="ECO:0000313" key="3">
    <source>
        <dbReference type="Proteomes" id="UP001140949"/>
    </source>
</evidence>
<dbReference type="InterPro" id="IPR053234">
    <property type="entry name" value="RPM1_Interactor"/>
</dbReference>
<keyword evidence="3" id="KW-1185">Reference proteome</keyword>
<name>A0AAX6GYK4_IRIPA</name>
<reference evidence="2" key="2">
    <citation type="submission" date="2023-04" db="EMBL/GenBank/DDBJ databases">
        <authorList>
            <person name="Bruccoleri R.E."/>
            <person name="Oakeley E.J."/>
            <person name="Faust A.-M."/>
            <person name="Dessus-Babus S."/>
            <person name="Altorfer M."/>
            <person name="Burckhardt D."/>
            <person name="Oertli M."/>
            <person name="Naumann U."/>
            <person name="Petersen F."/>
            <person name="Wong J."/>
        </authorList>
    </citation>
    <scope>NUCLEOTIDE SEQUENCE</scope>
    <source>
        <strain evidence="2">GSM-AAB239-AS_SAM_17_03QT</strain>
        <tissue evidence="2">Leaf</tissue>
    </source>
</reference>
<feature type="compositionally biased region" description="Acidic residues" evidence="1">
    <location>
        <begin position="39"/>
        <end position="55"/>
    </location>
</feature>
<protein>
    <submittedName>
        <fullName evidence="2">Uncharacterized protein</fullName>
    </submittedName>
</protein>
<evidence type="ECO:0000256" key="1">
    <source>
        <dbReference type="SAM" id="MobiDB-lite"/>
    </source>
</evidence>
<comment type="caution">
    <text evidence="2">The sequence shown here is derived from an EMBL/GenBank/DDBJ whole genome shotgun (WGS) entry which is preliminary data.</text>
</comment>
<gene>
    <name evidence="2" type="ORF">M6B38_337860</name>
</gene>
<feature type="compositionally biased region" description="Basic and acidic residues" evidence="1">
    <location>
        <begin position="56"/>
        <end position="66"/>
    </location>
</feature>
<feature type="region of interest" description="Disordered" evidence="1">
    <location>
        <begin position="1"/>
        <end position="72"/>
    </location>
</feature>
<evidence type="ECO:0000313" key="2">
    <source>
        <dbReference type="EMBL" id="KAJ6833584.1"/>
    </source>
</evidence>
<proteinExistence type="predicted"/>
<reference evidence="2" key="1">
    <citation type="journal article" date="2023" name="GigaByte">
        <title>Genome assembly of the bearded iris, Iris pallida Lam.</title>
        <authorList>
            <person name="Bruccoleri R.E."/>
            <person name="Oakeley E.J."/>
            <person name="Faust A.M.E."/>
            <person name="Altorfer M."/>
            <person name="Dessus-Babus S."/>
            <person name="Burckhardt D."/>
            <person name="Oertli M."/>
            <person name="Naumann U."/>
            <person name="Petersen F."/>
            <person name="Wong J."/>
        </authorList>
    </citation>
    <scope>NUCLEOTIDE SEQUENCE</scope>
    <source>
        <strain evidence="2">GSM-AAB239-AS_SAM_17_03QT</strain>
    </source>
</reference>
<dbReference type="PANTHER" id="PTHR33443:SF30">
    <property type="entry name" value="SARCOSINE DEHYDROGENASE-2C PROTEIN"/>
    <property type="match status" value="1"/>
</dbReference>
<sequence>MRTSVPVVIDSFSDDDEEEEYDYKLLTSDAEVERATKEEGDDSDDDDCLILDEDPDKPVKVERGGGSDDDDDDLIVVEEKGQIACRDFPHSRHLCVSFPFSSTSHVKHCSLCHCYVCDSLAPCVFWGNGASLGDHCHATDKVEMWKIQRKNLKRNSVPISIPVAYPMPTQPSILNQFHPCSASSVASPVLSSRERLSQHPARSQPSTTGTQTVQREKRDPVAFSLSVKQPRTQFKRVRTPGSGLVNSSTMHSQSQSQYMVSYENQVVRPLPQKPHYPEAAALSRSRQQQTVISQASQHVPVTSQRSLHMPETSQRSRCTLVASQCMPVSSHPPYVPEMKTEDSIGKWQDLVASIRYDRGFFNNVIKSSTTVQPYAASSRPICNGNLIPSQINYGQQMGFHHVGTSEMFSGPVDFNGKWLNGGAVGNFTGRGEPAVQPSPAVASSWYPASAFAYHGSQGLLLPVVREESGLQGMVPSAPVYHYGRST</sequence>
<accession>A0AAX6GYK4</accession>
<dbReference type="PANTHER" id="PTHR33443">
    <property type="entry name" value="ZGC:112980"/>
    <property type="match status" value="1"/>
</dbReference>
<feature type="region of interest" description="Disordered" evidence="1">
    <location>
        <begin position="191"/>
        <end position="219"/>
    </location>
</feature>
<dbReference type="EMBL" id="JANAVB010014799">
    <property type="protein sequence ID" value="KAJ6833584.1"/>
    <property type="molecule type" value="Genomic_DNA"/>
</dbReference>